<accession>A0A7C4ARC7</accession>
<sequence>MGLFRSLKITACTLFFIAFVVGQVAVADEQELLILFMNDPHAHYEAYEIKGLAGLSGGFAKAQSVLTQQRSLATRQGMKSISLMAGDLLMGTPFSTYFKGTLGARLLNEMRFDAMVVGNHEFDYGSANLMENVKGNLAMPLLSANIVNHNSSYPFQRTAVLQLPGFASKIILIGLTTDQTPIATLPSNVAGLKFEDPIATACTLLKDAAPEDLVIALTHLGVDEDKKLALACPVIDVIVGGHSHTALFQPLVENGVIICQAGAYAEYVGKLTIAVDHGKVTQHHGELIRLTSEIRDDETISSIIKTYREKLDKSLKRVIGKTEVFLEGSRSAVRSDRPTNLGQLIAYIMMTNTGSEAALINGGAIRASIPPGDITKEMLDTAFPFSNTVARVDLTGEDLAHIMRQSYALAPNSGGKLQSYGIQLVATANGPAISKIGGRPFDPTAVYTVAVTDFLAQGGDGYLVLRDNKKNVLNSGLLVNDLLTEFIETHKVISKDVLDAILHPNSK</sequence>
<dbReference type="CDD" id="cd00845">
    <property type="entry name" value="MPP_UshA_N_like"/>
    <property type="match status" value="1"/>
</dbReference>
<evidence type="ECO:0000259" key="4">
    <source>
        <dbReference type="Pfam" id="PF00149"/>
    </source>
</evidence>
<dbReference type="PRINTS" id="PR01607">
    <property type="entry name" value="APYRASEFAMLY"/>
</dbReference>
<comment type="caution">
    <text evidence="6">The sequence shown here is derived from an EMBL/GenBank/DDBJ whole genome shotgun (WGS) entry which is preliminary data.</text>
</comment>
<dbReference type="PANTHER" id="PTHR11575">
    <property type="entry name" value="5'-NUCLEOTIDASE-RELATED"/>
    <property type="match status" value="1"/>
</dbReference>
<feature type="domain" description="Calcineurin-like phosphoesterase" evidence="4">
    <location>
        <begin position="34"/>
        <end position="245"/>
    </location>
</feature>
<dbReference type="GO" id="GO:0046872">
    <property type="term" value="F:metal ion binding"/>
    <property type="evidence" value="ECO:0007669"/>
    <property type="project" value="InterPro"/>
</dbReference>
<dbReference type="InterPro" id="IPR006146">
    <property type="entry name" value="5'-Nucleotdase_CS"/>
</dbReference>
<organism evidence="6">
    <name type="scientific">Desulfomonile tiedjei</name>
    <dbReference type="NCBI Taxonomy" id="2358"/>
    <lineage>
        <taxon>Bacteria</taxon>
        <taxon>Pseudomonadati</taxon>
        <taxon>Thermodesulfobacteriota</taxon>
        <taxon>Desulfomonilia</taxon>
        <taxon>Desulfomonilales</taxon>
        <taxon>Desulfomonilaceae</taxon>
        <taxon>Desulfomonile</taxon>
    </lineage>
</organism>
<evidence type="ECO:0000313" key="6">
    <source>
        <dbReference type="EMBL" id="HGH60758.1"/>
    </source>
</evidence>
<keyword evidence="3" id="KW-0547">Nucleotide-binding</keyword>
<dbReference type="InterPro" id="IPR036907">
    <property type="entry name" value="5'-Nucleotdase_C_sf"/>
</dbReference>
<dbReference type="PANTHER" id="PTHR11575:SF24">
    <property type="entry name" value="5'-NUCLEOTIDASE"/>
    <property type="match status" value="1"/>
</dbReference>
<keyword evidence="2" id="KW-0732">Signal</keyword>
<evidence type="ECO:0000256" key="3">
    <source>
        <dbReference type="RuleBase" id="RU362119"/>
    </source>
</evidence>
<dbReference type="PROSITE" id="PS00786">
    <property type="entry name" value="5_NUCLEOTIDASE_2"/>
    <property type="match status" value="1"/>
</dbReference>
<dbReference type="InterPro" id="IPR006179">
    <property type="entry name" value="5_nucleotidase/apyrase"/>
</dbReference>
<dbReference type="SUPFAM" id="SSF55816">
    <property type="entry name" value="5'-nucleotidase (syn. UDP-sugar hydrolase), C-terminal domain"/>
    <property type="match status" value="1"/>
</dbReference>
<dbReference type="AlphaFoldDB" id="A0A7C4ARC7"/>
<dbReference type="EMBL" id="DTGT01000176">
    <property type="protein sequence ID" value="HGH60758.1"/>
    <property type="molecule type" value="Genomic_DNA"/>
</dbReference>
<name>A0A7C4ARC7_9BACT</name>
<dbReference type="GO" id="GO:0000166">
    <property type="term" value="F:nucleotide binding"/>
    <property type="evidence" value="ECO:0007669"/>
    <property type="project" value="UniProtKB-KW"/>
</dbReference>
<dbReference type="Pfam" id="PF02872">
    <property type="entry name" value="5_nucleotid_C"/>
    <property type="match status" value="1"/>
</dbReference>
<dbReference type="InterPro" id="IPR004843">
    <property type="entry name" value="Calcineurin-like_PHP"/>
</dbReference>
<feature type="domain" description="5'-Nucleotidase C-terminal" evidence="5">
    <location>
        <begin position="318"/>
        <end position="464"/>
    </location>
</feature>
<dbReference type="Gene3D" id="3.90.780.10">
    <property type="entry name" value="5'-Nucleotidase, C-terminal domain"/>
    <property type="match status" value="1"/>
</dbReference>
<evidence type="ECO:0000259" key="5">
    <source>
        <dbReference type="Pfam" id="PF02872"/>
    </source>
</evidence>
<keyword evidence="3" id="KW-0378">Hydrolase</keyword>
<evidence type="ECO:0008006" key="7">
    <source>
        <dbReference type="Google" id="ProtNLM"/>
    </source>
</evidence>
<dbReference type="GO" id="GO:0030288">
    <property type="term" value="C:outer membrane-bounded periplasmic space"/>
    <property type="evidence" value="ECO:0007669"/>
    <property type="project" value="TreeGrafter"/>
</dbReference>
<dbReference type="InterPro" id="IPR008334">
    <property type="entry name" value="5'-Nucleotdase_C"/>
</dbReference>
<gene>
    <name evidence="6" type="ORF">ENV54_05610</name>
</gene>
<comment type="similarity">
    <text evidence="1 3">Belongs to the 5'-nucleotidase family.</text>
</comment>
<evidence type="ECO:0000256" key="1">
    <source>
        <dbReference type="ARBA" id="ARBA00006654"/>
    </source>
</evidence>
<dbReference type="GO" id="GO:0009166">
    <property type="term" value="P:nucleotide catabolic process"/>
    <property type="evidence" value="ECO:0007669"/>
    <property type="project" value="InterPro"/>
</dbReference>
<protein>
    <recommendedName>
        <fullName evidence="7">5'-nucleotidase/2',3'-cyclic phosphodiesterase-like hydrolase</fullName>
    </recommendedName>
</protein>
<dbReference type="SUPFAM" id="SSF56300">
    <property type="entry name" value="Metallo-dependent phosphatases"/>
    <property type="match status" value="1"/>
</dbReference>
<dbReference type="Gene3D" id="3.60.21.10">
    <property type="match status" value="1"/>
</dbReference>
<dbReference type="InterPro" id="IPR029052">
    <property type="entry name" value="Metallo-depent_PP-like"/>
</dbReference>
<reference evidence="6" key="1">
    <citation type="journal article" date="2020" name="mSystems">
        <title>Genome- and Community-Level Interaction Insights into Carbon Utilization and Element Cycling Functions of Hydrothermarchaeota in Hydrothermal Sediment.</title>
        <authorList>
            <person name="Zhou Z."/>
            <person name="Liu Y."/>
            <person name="Xu W."/>
            <person name="Pan J."/>
            <person name="Luo Z.H."/>
            <person name="Li M."/>
        </authorList>
    </citation>
    <scope>NUCLEOTIDE SEQUENCE [LARGE SCALE GENOMIC DNA]</scope>
    <source>
        <strain evidence="6">SpSt-769</strain>
    </source>
</reference>
<dbReference type="Pfam" id="PF00149">
    <property type="entry name" value="Metallophos"/>
    <property type="match status" value="1"/>
</dbReference>
<evidence type="ECO:0000256" key="2">
    <source>
        <dbReference type="ARBA" id="ARBA00022729"/>
    </source>
</evidence>
<dbReference type="GO" id="GO:0016788">
    <property type="term" value="F:hydrolase activity, acting on ester bonds"/>
    <property type="evidence" value="ECO:0007669"/>
    <property type="project" value="InterPro"/>
</dbReference>
<proteinExistence type="inferred from homology"/>